<name>A0A6A4LZ96_9ERIC</name>
<dbReference type="OrthoDB" id="851643at2759"/>
<organism evidence="2 3">
    <name type="scientific">Rhododendron williamsianum</name>
    <dbReference type="NCBI Taxonomy" id="262921"/>
    <lineage>
        <taxon>Eukaryota</taxon>
        <taxon>Viridiplantae</taxon>
        <taxon>Streptophyta</taxon>
        <taxon>Embryophyta</taxon>
        <taxon>Tracheophyta</taxon>
        <taxon>Spermatophyta</taxon>
        <taxon>Magnoliopsida</taxon>
        <taxon>eudicotyledons</taxon>
        <taxon>Gunneridae</taxon>
        <taxon>Pentapetalae</taxon>
        <taxon>asterids</taxon>
        <taxon>Ericales</taxon>
        <taxon>Ericaceae</taxon>
        <taxon>Ericoideae</taxon>
        <taxon>Rhodoreae</taxon>
        <taxon>Rhododendron</taxon>
    </lineage>
</organism>
<accession>A0A6A4LZ96</accession>
<feature type="non-terminal residue" evidence="2">
    <location>
        <position position="1"/>
    </location>
</feature>
<dbReference type="EMBL" id="QEFC01001158">
    <property type="protein sequence ID" value="KAE9459827.1"/>
    <property type="molecule type" value="Genomic_DNA"/>
</dbReference>
<comment type="caution">
    <text evidence="2">The sequence shown here is derived from an EMBL/GenBank/DDBJ whole genome shotgun (WGS) entry which is preliminary data.</text>
</comment>
<keyword evidence="1" id="KW-1133">Transmembrane helix</keyword>
<proteinExistence type="predicted"/>
<evidence type="ECO:0000313" key="2">
    <source>
        <dbReference type="EMBL" id="KAE9459827.1"/>
    </source>
</evidence>
<keyword evidence="1" id="KW-0812">Transmembrane</keyword>
<feature type="transmembrane region" description="Helical" evidence="1">
    <location>
        <begin position="205"/>
        <end position="226"/>
    </location>
</feature>
<dbReference type="PANTHER" id="PTHR33659:SF11">
    <property type="entry name" value="TRANSMEMBRANE PROTEIN"/>
    <property type="match status" value="1"/>
</dbReference>
<feature type="transmembrane region" description="Helical" evidence="1">
    <location>
        <begin position="165"/>
        <end position="185"/>
    </location>
</feature>
<reference evidence="2 3" key="1">
    <citation type="journal article" date="2019" name="Genome Biol. Evol.">
        <title>The Rhododendron genome and chromosomal organization provide insight into shared whole-genome duplications across the heath family (Ericaceae).</title>
        <authorList>
            <person name="Soza V.L."/>
            <person name="Lindsley D."/>
            <person name="Waalkes A."/>
            <person name="Ramage E."/>
            <person name="Patwardhan R.P."/>
            <person name="Burton J.N."/>
            <person name="Adey A."/>
            <person name="Kumar A."/>
            <person name="Qiu R."/>
            <person name="Shendure J."/>
            <person name="Hall B."/>
        </authorList>
    </citation>
    <scope>NUCLEOTIDE SEQUENCE [LARGE SCALE GENOMIC DNA]</scope>
    <source>
        <strain evidence="2">RSF 1966-606</strain>
    </source>
</reference>
<evidence type="ECO:0000256" key="1">
    <source>
        <dbReference type="SAM" id="Phobius"/>
    </source>
</evidence>
<dbReference type="PANTHER" id="PTHR33659">
    <property type="entry name" value="PROTEIN, PUTATIVE-RELATED-RELATED"/>
    <property type="match status" value="1"/>
</dbReference>
<sequence>MTALTEAAATRAAQTNFFISMMVDGGVIGEFETRKDEREINQRNEGRIYCFIIASSVRTTDERTIAPETGIEQADPWAGAGAGTVAESVAVAAAAEKTARTKKTAKALNELIVRVDPRENVDRWPGVSVLTNFVPLGATETCRRGTLNATDADGKPAADEDFNQFALTVLIFVAAVFSASGTAVLAQQFETATAPAPSKDTGSGYSLPISGVILCSSFVLSLLAFVKK</sequence>
<protein>
    <submittedName>
        <fullName evidence="2">Uncharacterized protein</fullName>
    </submittedName>
</protein>
<keyword evidence="3" id="KW-1185">Reference proteome</keyword>
<dbReference type="AlphaFoldDB" id="A0A6A4LZ96"/>
<gene>
    <name evidence="2" type="ORF">C3L33_08268</name>
</gene>
<keyword evidence="1" id="KW-0472">Membrane</keyword>
<dbReference type="Proteomes" id="UP000428333">
    <property type="component" value="Linkage Group LG05"/>
</dbReference>
<evidence type="ECO:0000313" key="3">
    <source>
        <dbReference type="Proteomes" id="UP000428333"/>
    </source>
</evidence>